<evidence type="ECO:0000313" key="2">
    <source>
        <dbReference type="EMBL" id="CAF1240682.1"/>
    </source>
</evidence>
<evidence type="ECO:0000313" key="4">
    <source>
        <dbReference type="Proteomes" id="UP000663868"/>
    </source>
</evidence>
<feature type="compositionally biased region" description="Acidic residues" evidence="1">
    <location>
        <begin position="132"/>
        <end position="144"/>
    </location>
</feature>
<feature type="compositionally biased region" description="Basic and acidic residues" evidence="1">
    <location>
        <begin position="145"/>
        <end position="155"/>
    </location>
</feature>
<protein>
    <submittedName>
        <fullName evidence="3">Uncharacterized protein</fullName>
    </submittedName>
</protein>
<sequence length="283" mass="31834">MENTDVSVQKEESTPIVELAKEDTPKINGEPTITEDTPKKINGEQTITEETSSKSIEETASVETKEDEVIPPRKSTEQENVTDTNMTVPPTCVSPGRANVPLKEVNESEKEESSAVITNGTENNISKKRELEQEDEQPEETTNDNDEKTSDQTKKLKITEANDTPIIETKESEKNMIVNGNTAVECTRKNLIESQRVACEYDLNTTRDPRCARHVVTSILRDSVNKYENDDNFQDRLLEINTSTEETIKQANQDANNLIQQSGFVCQSDTDQNQCLQLIDYTK</sequence>
<dbReference type="Proteomes" id="UP000663868">
    <property type="component" value="Unassembled WGS sequence"/>
</dbReference>
<feature type="compositionally biased region" description="Basic and acidic residues" evidence="1">
    <location>
        <begin position="8"/>
        <end position="25"/>
    </location>
</feature>
<comment type="caution">
    <text evidence="3">The sequence shown here is derived from an EMBL/GenBank/DDBJ whole genome shotgun (WGS) entry which is preliminary data.</text>
</comment>
<feature type="compositionally biased region" description="Polar residues" evidence="1">
    <location>
        <begin position="115"/>
        <end position="124"/>
    </location>
</feature>
<feature type="compositionally biased region" description="Polar residues" evidence="1">
    <location>
        <begin position="78"/>
        <end position="88"/>
    </location>
</feature>
<dbReference type="EMBL" id="CAJNOE010000488">
    <property type="protein sequence ID" value="CAF1240682.1"/>
    <property type="molecule type" value="Genomic_DNA"/>
</dbReference>
<name>A0A819BWT0_9BILA</name>
<evidence type="ECO:0000313" key="3">
    <source>
        <dbReference type="EMBL" id="CAF3810741.1"/>
    </source>
</evidence>
<reference evidence="3" key="1">
    <citation type="submission" date="2021-02" db="EMBL/GenBank/DDBJ databases">
        <authorList>
            <person name="Nowell W R."/>
        </authorList>
    </citation>
    <scope>NUCLEOTIDE SEQUENCE</scope>
</reference>
<dbReference type="Proteomes" id="UP000663860">
    <property type="component" value="Unassembled WGS sequence"/>
</dbReference>
<feature type="compositionally biased region" description="Basic and acidic residues" evidence="1">
    <location>
        <begin position="104"/>
        <end position="113"/>
    </location>
</feature>
<organism evidence="3 4">
    <name type="scientific">Adineta steineri</name>
    <dbReference type="NCBI Taxonomy" id="433720"/>
    <lineage>
        <taxon>Eukaryota</taxon>
        <taxon>Metazoa</taxon>
        <taxon>Spiralia</taxon>
        <taxon>Gnathifera</taxon>
        <taxon>Rotifera</taxon>
        <taxon>Eurotatoria</taxon>
        <taxon>Bdelloidea</taxon>
        <taxon>Adinetida</taxon>
        <taxon>Adinetidae</taxon>
        <taxon>Adineta</taxon>
    </lineage>
</organism>
<accession>A0A819BWT0</accession>
<gene>
    <name evidence="2" type="ORF">IZO911_LOCUS30776</name>
    <name evidence="3" type="ORF">KXQ929_LOCUS17606</name>
</gene>
<dbReference type="EMBL" id="CAJOBB010001112">
    <property type="protein sequence ID" value="CAF3810741.1"/>
    <property type="molecule type" value="Genomic_DNA"/>
</dbReference>
<feature type="region of interest" description="Disordered" evidence="1">
    <location>
        <begin position="1"/>
        <end position="155"/>
    </location>
</feature>
<feature type="compositionally biased region" description="Basic and acidic residues" evidence="1">
    <location>
        <begin position="51"/>
        <end position="77"/>
    </location>
</feature>
<proteinExistence type="predicted"/>
<dbReference type="AlphaFoldDB" id="A0A819BWT0"/>
<evidence type="ECO:0000256" key="1">
    <source>
        <dbReference type="SAM" id="MobiDB-lite"/>
    </source>
</evidence>